<dbReference type="Proteomes" id="UP001062846">
    <property type="component" value="Chromosome 2"/>
</dbReference>
<evidence type="ECO:0000313" key="2">
    <source>
        <dbReference type="Proteomes" id="UP001062846"/>
    </source>
</evidence>
<comment type="caution">
    <text evidence="1">The sequence shown here is derived from an EMBL/GenBank/DDBJ whole genome shotgun (WGS) entry which is preliminary data.</text>
</comment>
<reference evidence="1" key="1">
    <citation type="submission" date="2022-02" db="EMBL/GenBank/DDBJ databases">
        <title>Plant Genome Project.</title>
        <authorList>
            <person name="Zhang R.-G."/>
        </authorList>
    </citation>
    <scope>NUCLEOTIDE SEQUENCE</scope>
    <source>
        <strain evidence="1">AT1</strain>
    </source>
</reference>
<keyword evidence="2" id="KW-1185">Reference proteome</keyword>
<proteinExistence type="predicted"/>
<gene>
    <name evidence="1" type="ORF">RHMOL_Rhmol02G0126600</name>
</gene>
<organism evidence="1 2">
    <name type="scientific">Rhododendron molle</name>
    <name type="common">Chinese azalea</name>
    <name type="synonym">Azalea mollis</name>
    <dbReference type="NCBI Taxonomy" id="49168"/>
    <lineage>
        <taxon>Eukaryota</taxon>
        <taxon>Viridiplantae</taxon>
        <taxon>Streptophyta</taxon>
        <taxon>Embryophyta</taxon>
        <taxon>Tracheophyta</taxon>
        <taxon>Spermatophyta</taxon>
        <taxon>Magnoliopsida</taxon>
        <taxon>eudicotyledons</taxon>
        <taxon>Gunneridae</taxon>
        <taxon>Pentapetalae</taxon>
        <taxon>asterids</taxon>
        <taxon>Ericales</taxon>
        <taxon>Ericaceae</taxon>
        <taxon>Ericoideae</taxon>
        <taxon>Rhodoreae</taxon>
        <taxon>Rhododendron</taxon>
    </lineage>
</organism>
<dbReference type="EMBL" id="CM046389">
    <property type="protein sequence ID" value="KAI8567493.1"/>
    <property type="molecule type" value="Genomic_DNA"/>
</dbReference>
<sequence>MLEIYFVALKNWRMAAKVLSMNQMIDRMFYNSGKGRSSGRQKDLAVEESISRPRNPSCGRGINLSGRFSSIIVHG</sequence>
<protein>
    <submittedName>
        <fullName evidence="1">Uncharacterized protein</fullName>
    </submittedName>
</protein>
<accession>A0ACC0PRR4</accession>
<name>A0ACC0PRR4_RHOML</name>
<evidence type="ECO:0000313" key="1">
    <source>
        <dbReference type="EMBL" id="KAI8567493.1"/>
    </source>
</evidence>